<proteinExistence type="predicted"/>
<protein>
    <submittedName>
        <fullName evidence="1">Uncharacterized protein</fullName>
    </submittedName>
</protein>
<dbReference type="InParanoid" id="A0A2T3AHV6"/>
<dbReference type="AlphaFoldDB" id="A0A2T3AHV6"/>
<dbReference type="Proteomes" id="UP000241462">
    <property type="component" value="Unassembled WGS sequence"/>
</dbReference>
<evidence type="ECO:0000313" key="1">
    <source>
        <dbReference type="EMBL" id="PSR98951.1"/>
    </source>
</evidence>
<accession>A0A2T3AHV6</accession>
<reference evidence="1 2" key="1">
    <citation type="journal article" date="2018" name="Mycol. Prog.">
        <title>Coniella lustricola, a new species from submerged detritus.</title>
        <authorList>
            <person name="Raudabaugh D.B."/>
            <person name="Iturriaga T."/>
            <person name="Carver A."/>
            <person name="Mondo S."/>
            <person name="Pangilinan J."/>
            <person name="Lipzen A."/>
            <person name="He G."/>
            <person name="Amirebrahimi M."/>
            <person name="Grigoriev I.V."/>
            <person name="Miller A.N."/>
        </authorList>
    </citation>
    <scope>NUCLEOTIDE SEQUENCE [LARGE SCALE GENOMIC DNA]</scope>
    <source>
        <strain evidence="1 2">B22-T-1</strain>
    </source>
</reference>
<dbReference type="EMBL" id="KZ678387">
    <property type="protein sequence ID" value="PSR98951.1"/>
    <property type="molecule type" value="Genomic_DNA"/>
</dbReference>
<evidence type="ECO:0000313" key="2">
    <source>
        <dbReference type="Proteomes" id="UP000241462"/>
    </source>
</evidence>
<gene>
    <name evidence="1" type="ORF">BD289DRAFT_64544</name>
</gene>
<organism evidence="1 2">
    <name type="scientific">Coniella lustricola</name>
    <dbReference type="NCBI Taxonomy" id="2025994"/>
    <lineage>
        <taxon>Eukaryota</taxon>
        <taxon>Fungi</taxon>
        <taxon>Dikarya</taxon>
        <taxon>Ascomycota</taxon>
        <taxon>Pezizomycotina</taxon>
        <taxon>Sordariomycetes</taxon>
        <taxon>Sordariomycetidae</taxon>
        <taxon>Diaporthales</taxon>
        <taxon>Schizoparmaceae</taxon>
        <taxon>Coniella</taxon>
    </lineage>
</organism>
<sequence length="161" mass="18510">MMKFAHHLYNLSSRPNKASYFPTMLYKFNARHWYSQLIRSANDTPVCQFRLSDRATPPILACYGVRAVLQYEETCCRSKRHDIRRLMLHIPLCVLGITAKTSNANKLQVRRWDHPTRLDRTETPSLGLSHLIDSHDVADRSPIENLAFSLLSPPSVDFPSS</sequence>
<name>A0A2T3AHV6_9PEZI</name>
<keyword evidence="2" id="KW-1185">Reference proteome</keyword>